<evidence type="ECO:0000313" key="2">
    <source>
        <dbReference type="EMBL" id="MFC0591273.1"/>
    </source>
</evidence>
<dbReference type="Gene3D" id="3.40.190.150">
    <property type="entry name" value="Bordetella uptake gene, domain 1"/>
    <property type="match status" value="1"/>
</dbReference>
<dbReference type="Gene3D" id="3.40.190.10">
    <property type="entry name" value="Periplasmic binding protein-like II"/>
    <property type="match status" value="1"/>
</dbReference>
<dbReference type="PIRSF" id="PIRSF017082">
    <property type="entry name" value="YflP"/>
    <property type="match status" value="1"/>
</dbReference>
<keyword evidence="3" id="KW-1185">Reference proteome</keyword>
<accession>A0ABV6PN42</accession>
<dbReference type="PANTHER" id="PTHR42928:SF5">
    <property type="entry name" value="BLR1237 PROTEIN"/>
    <property type="match status" value="1"/>
</dbReference>
<dbReference type="InterPro" id="IPR005064">
    <property type="entry name" value="BUG"/>
</dbReference>
<dbReference type="InterPro" id="IPR042100">
    <property type="entry name" value="Bug_dom1"/>
</dbReference>
<evidence type="ECO:0000256" key="1">
    <source>
        <dbReference type="ARBA" id="ARBA00006987"/>
    </source>
</evidence>
<protein>
    <submittedName>
        <fullName evidence="2">Bug family tripartite tricarboxylate transporter substrate binding protein</fullName>
    </submittedName>
</protein>
<gene>
    <name evidence="2" type="ORF">ACFFGG_01770</name>
</gene>
<organism evidence="2 3">
    <name type="scientific">Ottowia pentelensis</name>
    <dbReference type="NCBI Taxonomy" id="511108"/>
    <lineage>
        <taxon>Bacteria</taxon>
        <taxon>Pseudomonadati</taxon>
        <taxon>Pseudomonadota</taxon>
        <taxon>Betaproteobacteria</taxon>
        <taxon>Burkholderiales</taxon>
        <taxon>Comamonadaceae</taxon>
        <taxon>Ottowia</taxon>
    </lineage>
</organism>
<comment type="similarity">
    <text evidence="1">Belongs to the UPF0065 (bug) family.</text>
</comment>
<proteinExistence type="inferred from homology"/>
<reference evidence="2 3" key="1">
    <citation type="submission" date="2024-09" db="EMBL/GenBank/DDBJ databases">
        <authorList>
            <person name="Sun Q."/>
            <person name="Mori K."/>
        </authorList>
    </citation>
    <scope>NUCLEOTIDE SEQUENCE [LARGE SCALE GENOMIC DNA]</scope>
    <source>
        <strain evidence="2 3">NCAIM B.02336</strain>
    </source>
</reference>
<dbReference type="Proteomes" id="UP001589834">
    <property type="component" value="Unassembled WGS sequence"/>
</dbReference>
<dbReference type="CDD" id="cd07012">
    <property type="entry name" value="PBP2_Bug_TTT"/>
    <property type="match status" value="1"/>
</dbReference>
<dbReference type="SUPFAM" id="SSF53850">
    <property type="entry name" value="Periplasmic binding protein-like II"/>
    <property type="match status" value="1"/>
</dbReference>
<dbReference type="RefSeq" id="WP_377479055.1">
    <property type="nucleotide sequence ID" value="NZ_JBHLTN010000002.1"/>
</dbReference>
<sequence length="316" mass="32621">MQTRRTLVTLALGALIGGAAWGQEPIEIIVPAGAGSAPDIIARIVGDELSTRLKRPVVVNNRPGAGGIIAVMAAKSASNPDTLLLAQAAVVTVTPLTYRAARYDLETDMEPVVSVADTPMMFVANAEHGPKTLADALAAARKDPGAVALTTTSRGSIPHLTAELLVQTTGAPFNIVPTATTGQGIQTVVGGEAAMTVNGVAPLLPLVKSGRLKGLAVTSAKVLPGLEGYPLAKDIVPGLQATGWFMLFAKKGTPSARVQQINQIVNTALQSPAVVEKLAKTANYPLGGSPADARAFLKQEKALWSGIVKNTDIHPE</sequence>
<evidence type="ECO:0000313" key="3">
    <source>
        <dbReference type="Proteomes" id="UP001589834"/>
    </source>
</evidence>
<comment type="caution">
    <text evidence="2">The sequence shown here is derived from an EMBL/GenBank/DDBJ whole genome shotgun (WGS) entry which is preliminary data.</text>
</comment>
<dbReference type="PANTHER" id="PTHR42928">
    <property type="entry name" value="TRICARBOXYLATE-BINDING PROTEIN"/>
    <property type="match status" value="1"/>
</dbReference>
<dbReference type="EMBL" id="JBHLTN010000002">
    <property type="protein sequence ID" value="MFC0591273.1"/>
    <property type="molecule type" value="Genomic_DNA"/>
</dbReference>
<dbReference type="Pfam" id="PF03401">
    <property type="entry name" value="TctC"/>
    <property type="match status" value="1"/>
</dbReference>
<name>A0ABV6PN42_9BURK</name>